<feature type="region of interest" description="Disordered" evidence="1">
    <location>
        <begin position="97"/>
        <end position="117"/>
    </location>
</feature>
<feature type="region of interest" description="Disordered" evidence="1">
    <location>
        <begin position="130"/>
        <end position="151"/>
    </location>
</feature>
<evidence type="ECO:0000256" key="1">
    <source>
        <dbReference type="SAM" id="MobiDB-lite"/>
    </source>
</evidence>
<name>A0A9P5TED3_GYMJU</name>
<sequence>MLKLEEADEGVQHPFGSESMSEFPGFLNVRISIGCNQEILEMRGDCKESAGEREGGRMAGIQQASNIISGEGDWTWAFLCEHEKSETHHANIVYHATTQPNPQPQPQPPSQDNNLMHSLTDNALKNLLLSLANPHGPPPPPPDDDFAGNSQCSPSLLNFDWNLYEMQEDTTVTLSHEQQAIQEIMQSLYAQYDVDSLASETSDKECSVKEEEIPELVYHVDDGPDNAMTGP</sequence>
<protein>
    <submittedName>
        <fullName evidence="2">Uncharacterized protein</fullName>
    </submittedName>
</protein>
<evidence type="ECO:0000313" key="3">
    <source>
        <dbReference type="Proteomes" id="UP000724874"/>
    </source>
</evidence>
<dbReference type="AlphaFoldDB" id="A0A9P5TED3"/>
<dbReference type="EMBL" id="JADNYJ010000776">
    <property type="protein sequence ID" value="KAF8868161.1"/>
    <property type="molecule type" value="Genomic_DNA"/>
</dbReference>
<comment type="caution">
    <text evidence="2">The sequence shown here is derived from an EMBL/GenBank/DDBJ whole genome shotgun (WGS) entry which is preliminary data.</text>
</comment>
<accession>A0A9P5TED3</accession>
<organism evidence="2 3">
    <name type="scientific">Gymnopilus junonius</name>
    <name type="common">Spectacular rustgill mushroom</name>
    <name type="synonym">Gymnopilus spectabilis subsp. junonius</name>
    <dbReference type="NCBI Taxonomy" id="109634"/>
    <lineage>
        <taxon>Eukaryota</taxon>
        <taxon>Fungi</taxon>
        <taxon>Dikarya</taxon>
        <taxon>Basidiomycota</taxon>
        <taxon>Agaricomycotina</taxon>
        <taxon>Agaricomycetes</taxon>
        <taxon>Agaricomycetidae</taxon>
        <taxon>Agaricales</taxon>
        <taxon>Agaricineae</taxon>
        <taxon>Hymenogastraceae</taxon>
        <taxon>Gymnopilus</taxon>
    </lineage>
</organism>
<proteinExistence type="predicted"/>
<dbReference type="Proteomes" id="UP000724874">
    <property type="component" value="Unassembled WGS sequence"/>
</dbReference>
<gene>
    <name evidence="2" type="ORF">CPB84DRAFT_1858411</name>
</gene>
<keyword evidence="3" id="KW-1185">Reference proteome</keyword>
<evidence type="ECO:0000313" key="2">
    <source>
        <dbReference type="EMBL" id="KAF8868161.1"/>
    </source>
</evidence>
<reference evidence="2" key="1">
    <citation type="submission" date="2020-11" db="EMBL/GenBank/DDBJ databases">
        <authorList>
            <consortium name="DOE Joint Genome Institute"/>
            <person name="Ahrendt S."/>
            <person name="Riley R."/>
            <person name="Andreopoulos W."/>
            <person name="LaButti K."/>
            <person name="Pangilinan J."/>
            <person name="Ruiz-duenas F.J."/>
            <person name="Barrasa J.M."/>
            <person name="Sanchez-Garcia M."/>
            <person name="Camarero S."/>
            <person name="Miyauchi S."/>
            <person name="Serrano A."/>
            <person name="Linde D."/>
            <person name="Babiker R."/>
            <person name="Drula E."/>
            <person name="Ayuso-Fernandez I."/>
            <person name="Pacheco R."/>
            <person name="Padilla G."/>
            <person name="Ferreira P."/>
            <person name="Barriuso J."/>
            <person name="Kellner H."/>
            <person name="Castanera R."/>
            <person name="Alfaro M."/>
            <person name="Ramirez L."/>
            <person name="Pisabarro A.G."/>
            <person name="Kuo A."/>
            <person name="Tritt A."/>
            <person name="Lipzen A."/>
            <person name="He G."/>
            <person name="Yan M."/>
            <person name="Ng V."/>
            <person name="Cullen D."/>
            <person name="Martin F."/>
            <person name="Rosso M.-N."/>
            <person name="Henrissat B."/>
            <person name="Hibbett D."/>
            <person name="Martinez A.T."/>
            <person name="Grigoriev I.V."/>
        </authorList>
    </citation>
    <scope>NUCLEOTIDE SEQUENCE</scope>
    <source>
        <strain evidence="2">AH 44721</strain>
    </source>
</reference>